<evidence type="ECO:0000256" key="1">
    <source>
        <dbReference type="SAM" id="Coils"/>
    </source>
</evidence>
<dbReference type="InterPro" id="IPR029045">
    <property type="entry name" value="ClpP/crotonase-like_dom_sf"/>
</dbReference>
<dbReference type="SUPFAM" id="SSF52096">
    <property type="entry name" value="ClpP/crotonase"/>
    <property type="match status" value="1"/>
</dbReference>
<dbReference type="InterPro" id="IPR005151">
    <property type="entry name" value="Tail-specific_protease"/>
</dbReference>
<proteinExistence type="predicted"/>
<dbReference type="SMART" id="SM00245">
    <property type="entry name" value="TSPc"/>
    <property type="match status" value="1"/>
</dbReference>
<accession>D3VR99</accession>
<feature type="domain" description="Tail specific protease" evidence="3">
    <location>
        <begin position="457"/>
        <end position="665"/>
    </location>
</feature>
<reference evidence="5" key="1">
    <citation type="journal article" date="2010" name="BMC Genomics">
        <title>Comparative genomic and proteomic analyses of two Mycoplasma agalactiae strains: clues to the macro- and micro-events that are shaping mycoplasma diversity.</title>
        <authorList>
            <person name="Nouvel L.X."/>
            <person name="Sirand-Pugnet P."/>
            <person name="Marenda M.S."/>
            <person name="Sagne E."/>
            <person name="Barbe V."/>
            <person name="Mangenot S."/>
            <person name="Schenowitz C."/>
            <person name="Jacob D."/>
            <person name="Barre A."/>
            <person name="Claverol S."/>
            <person name="Blanchard A."/>
            <person name="Citti C."/>
        </authorList>
    </citation>
    <scope>NUCLEOTIDE SEQUENCE [LARGE SCALE GENOMIC DNA]</scope>
    <source>
        <strain evidence="5">5632</strain>
    </source>
</reference>
<dbReference type="AlphaFoldDB" id="D3VR99"/>
<protein>
    <recommendedName>
        <fullName evidence="3">Tail specific protease domain-containing protein</fullName>
    </recommendedName>
</protein>
<gene>
    <name evidence="4" type="ordered locus">MAGa6400</name>
</gene>
<evidence type="ECO:0000313" key="4">
    <source>
        <dbReference type="EMBL" id="CBH40846.1"/>
    </source>
</evidence>
<dbReference type="PANTHER" id="PTHR32060:SF22">
    <property type="entry name" value="CARBOXYL-TERMINAL-PROCESSING PEPTIDASE 3, CHLOROPLASTIC"/>
    <property type="match status" value="1"/>
</dbReference>
<evidence type="ECO:0000313" key="5">
    <source>
        <dbReference type="Proteomes" id="UP000006902"/>
    </source>
</evidence>
<dbReference type="Proteomes" id="UP000006902">
    <property type="component" value="Chromosome"/>
</dbReference>
<dbReference type="GO" id="GO:0006508">
    <property type="term" value="P:proteolysis"/>
    <property type="evidence" value="ECO:0007669"/>
    <property type="project" value="InterPro"/>
</dbReference>
<name>D3VR99_MYCAA</name>
<evidence type="ECO:0000256" key="2">
    <source>
        <dbReference type="SAM" id="MobiDB-lite"/>
    </source>
</evidence>
<sequence>MTKKPFLLILTTPVVPVLSISCINSNSKNSNDSPIIVNPSNPSVSPHTDPNANNKNGSSETSGKGKNDKSAPNVVPIAKIQKIINVCYIENENTIKSQKYIEGKEFKPFALSEFAKSGYRLAGYFLDSKFTKDLPDNFKPKKDTKIFLKFEKITNSNFVEKDHKLETLVPLNIENQSVKFVEYNDIDYIDLDQFVELSKDVLALNDNLDTKDILYNGKLYKLKRSFEVDKTDEIFTLNSIKQYISPNNEKENITLKSYIKFDHAKQQITVSGFDFFESVKPYEPEDKLEFYEDTNNKFNEFKIDLQKYKIDILNKNGKIYLPFVMLNQLILGESENQLYFNGDKVYIFEFNQVHDNKVNDDKKKLLSNAKNSPIPLNYRHFEFNYLLFLLDNFYPIRSKNSNSYKQFLENYKENILSEDNVKYFEALNSLIYDLDDIHTKILLWGHQYVSDLENKIKEPNTRELKERRKRFKEYERKLLNLESQHNLNEKDIRYTSDKQTAIIKIDIFTRFLTDGIKKQLLEAKNKGAKNIVFDLTLNRGGSVQATWEILGYLAKDSYKYNKYYPLSKDKVITNIKSKVDNKEFNFKYFILTSPINYSAGNMFASVSKNNNLAKIIGYQSAGGASEVRVSVLPTGTIIRRSGNYALSDFDFNSYELGVKPDIEFEKKNNEYDFDKLFDLNYIQKIVNESNKDKLIKE</sequence>
<dbReference type="KEGG" id="mal:MAGa6400"/>
<dbReference type="RefSeq" id="WP_013022196.1">
    <property type="nucleotide sequence ID" value="NC_013948.1"/>
</dbReference>
<dbReference type="GO" id="GO:0004175">
    <property type="term" value="F:endopeptidase activity"/>
    <property type="evidence" value="ECO:0007669"/>
    <property type="project" value="TreeGrafter"/>
</dbReference>
<dbReference type="PROSITE" id="PS51257">
    <property type="entry name" value="PROKAR_LIPOPROTEIN"/>
    <property type="match status" value="1"/>
</dbReference>
<dbReference type="PANTHER" id="PTHR32060">
    <property type="entry name" value="TAIL-SPECIFIC PROTEASE"/>
    <property type="match status" value="1"/>
</dbReference>
<dbReference type="eggNOG" id="COG0793">
    <property type="taxonomic scope" value="Bacteria"/>
</dbReference>
<feature type="compositionally biased region" description="Polar residues" evidence="2">
    <location>
        <begin position="38"/>
        <end position="62"/>
    </location>
</feature>
<dbReference type="Pfam" id="PF03572">
    <property type="entry name" value="Peptidase_S41"/>
    <property type="match status" value="1"/>
</dbReference>
<organism evidence="4 5">
    <name type="scientific">Mycoplasmopsis agalactiae</name>
    <name type="common">Mycoplasma agalactiae</name>
    <dbReference type="NCBI Taxonomy" id="2110"/>
    <lineage>
        <taxon>Bacteria</taxon>
        <taxon>Bacillati</taxon>
        <taxon>Mycoplasmatota</taxon>
        <taxon>Mycoplasmoidales</taxon>
        <taxon>Metamycoplasmataceae</taxon>
        <taxon>Mycoplasmopsis</taxon>
    </lineage>
</organism>
<feature type="region of interest" description="Disordered" evidence="2">
    <location>
        <begin position="31"/>
        <end position="71"/>
    </location>
</feature>
<feature type="coiled-coil region" evidence="1">
    <location>
        <begin position="464"/>
        <end position="491"/>
    </location>
</feature>
<dbReference type="EMBL" id="FP671138">
    <property type="protein sequence ID" value="CBH40846.1"/>
    <property type="molecule type" value="Genomic_DNA"/>
</dbReference>
<dbReference type="GO" id="GO:0008236">
    <property type="term" value="F:serine-type peptidase activity"/>
    <property type="evidence" value="ECO:0007669"/>
    <property type="project" value="InterPro"/>
</dbReference>
<dbReference type="Gene3D" id="3.90.226.10">
    <property type="entry name" value="2-enoyl-CoA Hydratase, Chain A, domain 1"/>
    <property type="match status" value="1"/>
</dbReference>
<dbReference type="OrthoDB" id="394301at2"/>
<evidence type="ECO:0000259" key="3">
    <source>
        <dbReference type="SMART" id="SM00245"/>
    </source>
</evidence>
<keyword evidence="1" id="KW-0175">Coiled coil</keyword>